<name>A0A0J1BBF5_RHOIS</name>
<organism evidence="1 2">
    <name type="scientific">Rhodopirellula islandica</name>
    <dbReference type="NCBI Taxonomy" id="595434"/>
    <lineage>
        <taxon>Bacteria</taxon>
        <taxon>Pseudomonadati</taxon>
        <taxon>Planctomycetota</taxon>
        <taxon>Planctomycetia</taxon>
        <taxon>Pirellulales</taxon>
        <taxon>Pirellulaceae</taxon>
        <taxon>Rhodopirellula</taxon>
    </lineage>
</organism>
<keyword evidence="2" id="KW-1185">Reference proteome</keyword>
<dbReference type="PATRIC" id="fig|595434.4.peg.3732"/>
<dbReference type="STRING" id="595434.RISK_003936"/>
<reference evidence="1" key="1">
    <citation type="submission" date="2015-05" db="EMBL/GenBank/DDBJ databases">
        <title>Permanent draft genome of Rhodopirellula islandicus K833.</title>
        <authorList>
            <person name="Kizina J."/>
            <person name="Richter M."/>
            <person name="Glockner F.O."/>
            <person name="Harder J."/>
        </authorList>
    </citation>
    <scope>NUCLEOTIDE SEQUENCE [LARGE SCALE GENOMIC DNA]</scope>
    <source>
        <strain evidence="1">K833</strain>
    </source>
</reference>
<protein>
    <submittedName>
        <fullName evidence="1">Uncharacterized protein</fullName>
    </submittedName>
</protein>
<gene>
    <name evidence="1" type="ORF">RISK_003936</name>
</gene>
<proteinExistence type="predicted"/>
<dbReference type="Proteomes" id="UP000036367">
    <property type="component" value="Unassembled WGS sequence"/>
</dbReference>
<accession>A0A0J1BBF5</accession>
<dbReference type="AlphaFoldDB" id="A0A0J1BBF5"/>
<sequence>MCETNGEARSLLRCADEFESGLPSVRFFLAGIVSLPTDLA</sequence>
<evidence type="ECO:0000313" key="2">
    <source>
        <dbReference type="Proteomes" id="UP000036367"/>
    </source>
</evidence>
<dbReference type="EMBL" id="LECT01000030">
    <property type="protein sequence ID" value="KLU03967.1"/>
    <property type="molecule type" value="Genomic_DNA"/>
</dbReference>
<comment type="caution">
    <text evidence="1">The sequence shown here is derived from an EMBL/GenBank/DDBJ whole genome shotgun (WGS) entry which is preliminary data.</text>
</comment>
<evidence type="ECO:0000313" key="1">
    <source>
        <dbReference type="EMBL" id="KLU03967.1"/>
    </source>
</evidence>